<dbReference type="Proteomes" id="UP000002051">
    <property type="component" value="Chromosome 3"/>
</dbReference>
<feature type="region of interest" description="Disordered" evidence="1">
    <location>
        <begin position="18"/>
        <end position="44"/>
    </location>
</feature>
<reference evidence="2 4" key="2">
    <citation type="journal article" date="2014" name="BMC Genomics">
        <title>An improved genome release (version Mt4.0) for the model legume Medicago truncatula.</title>
        <authorList>
            <person name="Tang H."/>
            <person name="Krishnakumar V."/>
            <person name="Bidwell S."/>
            <person name="Rosen B."/>
            <person name="Chan A."/>
            <person name="Zhou S."/>
            <person name="Gentzbittel L."/>
            <person name="Childs K.L."/>
            <person name="Yandell M."/>
            <person name="Gundlach H."/>
            <person name="Mayer K.F."/>
            <person name="Schwartz D.C."/>
            <person name="Town C.D."/>
        </authorList>
    </citation>
    <scope>GENOME REANNOTATION</scope>
    <source>
        <strain evidence="3 4">cv. Jemalong A17</strain>
    </source>
</reference>
<reference evidence="2 4" key="1">
    <citation type="journal article" date="2011" name="Nature">
        <title>The Medicago genome provides insight into the evolution of rhizobial symbioses.</title>
        <authorList>
            <person name="Young N.D."/>
            <person name="Debelle F."/>
            <person name="Oldroyd G.E."/>
            <person name="Geurts R."/>
            <person name="Cannon S.B."/>
            <person name="Udvardi M.K."/>
            <person name="Benedito V.A."/>
            <person name="Mayer K.F."/>
            <person name="Gouzy J."/>
            <person name="Schoof H."/>
            <person name="Van de Peer Y."/>
            <person name="Proost S."/>
            <person name="Cook D.R."/>
            <person name="Meyers B.C."/>
            <person name="Spannagl M."/>
            <person name="Cheung F."/>
            <person name="De Mita S."/>
            <person name="Krishnakumar V."/>
            <person name="Gundlach H."/>
            <person name="Zhou S."/>
            <person name="Mudge J."/>
            <person name="Bharti A.K."/>
            <person name="Murray J.D."/>
            <person name="Naoumkina M.A."/>
            <person name="Rosen B."/>
            <person name="Silverstein K.A."/>
            <person name="Tang H."/>
            <person name="Rombauts S."/>
            <person name="Zhao P.X."/>
            <person name="Zhou P."/>
            <person name="Barbe V."/>
            <person name="Bardou P."/>
            <person name="Bechner M."/>
            <person name="Bellec A."/>
            <person name="Berger A."/>
            <person name="Berges H."/>
            <person name="Bidwell S."/>
            <person name="Bisseling T."/>
            <person name="Choisne N."/>
            <person name="Couloux A."/>
            <person name="Denny R."/>
            <person name="Deshpande S."/>
            <person name="Dai X."/>
            <person name="Doyle J.J."/>
            <person name="Dudez A.M."/>
            <person name="Farmer A.D."/>
            <person name="Fouteau S."/>
            <person name="Franken C."/>
            <person name="Gibelin C."/>
            <person name="Gish J."/>
            <person name="Goldstein S."/>
            <person name="Gonzalez A.J."/>
            <person name="Green P.J."/>
            <person name="Hallab A."/>
            <person name="Hartog M."/>
            <person name="Hua A."/>
            <person name="Humphray S.J."/>
            <person name="Jeong D.H."/>
            <person name="Jing Y."/>
            <person name="Jocker A."/>
            <person name="Kenton S.M."/>
            <person name="Kim D.J."/>
            <person name="Klee K."/>
            <person name="Lai H."/>
            <person name="Lang C."/>
            <person name="Lin S."/>
            <person name="Macmil S.L."/>
            <person name="Magdelenat G."/>
            <person name="Matthews L."/>
            <person name="McCorrison J."/>
            <person name="Monaghan E.L."/>
            <person name="Mun J.H."/>
            <person name="Najar F.Z."/>
            <person name="Nicholson C."/>
            <person name="Noirot C."/>
            <person name="O'Bleness M."/>
            <person name="Paule C.R."/>
            <person name="Poulain J."/>
            <person name="Prion F."/>
            <person name="Qin B."/>
            <person name="Qu C."/>
            <person name="Retzel E.F."/>
            <person name="Riddle C."/>
            <person name="Sallet E."/>
            <person name="Samain S."/>
            <person name="Samson N."/>
            <person name="Sanders I."/>
            <person name="Saurat O."/>
            <person name="Scarpelli C."/>
            <person name="Schiex T."/>
            <person name="Segurens B."/>
            <person name="Severin A.J."/>
            <person name="Sherrier D.J."/>
            <person name="Shi R."/>
            <person name="Sims S."/>
            <person name="Singer S.R."/>
            <person name="Sinharoy S."/>
            <person name="Sterck L."/>
            <person name="Viollet A."/>
            <person name="Wang B.B."/>
            <person name="Wang K."/>
            <person name="Wang M."/>
            <person name="Wang X."/>
            <person name="Warfsmann J."/>
            <person name="Weissenbach J."/>
            <person name="White D.D."/>
            <person name="White J.D."/>
            <person name="Wiley G.B."/>
            <person name="Wincker P."/>
            <person name="Xing Y."/>
            <person name="Yang L."/>
            <person name="Yao Z."/>
            <person name="Ying F."/>
            <person name="Zhai J."/>
            <person name="Zhou L."/>
            <person name="Zuber A."/>
            <person name="Denarie J."/>
            <person name="Dixon R.A."/>
            <person name="May G.D."/>
            <person name="Schwartz D.C."/>
            <person name="Rogers J."/>
            <person name="Quetier F."/>
            <person name="Town C.D."/>
            <person name="Roe B.A."/>
        </authorList>
    </citation>
    <scope>NUCLEOTIDE SEQUENCE [LARGE SCALE GENOMIC DNA]</scope>
    <source>
        <strain evidence="2">A17</strain>
        <strain evidence="3 4">cv. Jemalong A17</strain>
    </source>
</reference>
<evidence type="ECO:0000313" key="4">
    <source>
        <dbReference type="Proteomes" id="UP000002051"/>
    </source>
</evidence>
<dbReference type="HOGENOM" id="CLU_2561753_0_0_1"/>
<evidence type="ECO:0000313" key="2">
    <source>
        <dbReference type="EMBL" id="AES73623.1"/>
    </source>
</evidence>
<proteinExistence type="predicted"/>
<evidence type="ECO:0000313" key="3">
    <source>
        <dbReference type="EnsemblPlants" id="AES73623"/>
    </source>
</evidence>
<dbReference type="EnsemblPlants" id="AES73623">
    <property type="protein sequence ID" value="AES73623"/>
    <property type="gene ID" value="MTR_3g106840"/>
</dbReference>
<protein>
    <submittedName>
        <fullName evidence="2 3">Uncharacterized protein</fullName>
    </submittedName>
</protein>
<gene>
    <name evidence="2" type="ordered locus">MTR_3g106840</name>
</gene>
<dbReference type="EMBL" id="CM001219">
    <property type="protein sequence ID" value="AES73623.1"/>
    <property type="molecule type" value="Genomic_DNA"/>
</dbReference>
<accession>G7JAI4</accession>
<sequence length="82" mass="9627">MTNHYHKHTLLHILYKTHKEKPRTGEFSRRPPHRKTTPPPRRTMNNNIFGLVLFTAPDNDPTTALHRNFLYCVVFCFAGLVL</sequence>
<evidence type="ECO:0000256" key="1">
    <source>
        <dbReference type="SAM" id="MobiDB-lite"/>
    </source>
</evidence>
<dbReference type="PaxDb" id="3880-AES73623"/>
<organism evidence="2 4">
    <name type="scientific">Medicago truncatula</name>
    <name type="common">Barrel medic</name>
    <name type="synonym">Medicago tribuloides</name>
    <dbReference type="NCBI Taxonomy" id="3880"/>
    <lineage>
        <taxon>Eukaryota</taxon>
        <taxon>Viridiplantae</taxon>
        <taxon>Streptophyta</taxon>
        <taxon>Embryophyta</taxon>
        <taxon>Tracheophyta</taxon>
        <taxon>Spermatophyta</taxon>
        <taxon>Magnoliopsida</taxon>
        <taxon>eudicotyledons</taxon>
        <taxon>Gunneridae</taxon>
        <taxon>Pentapetalae</taxon>
        <taxon>rosids</taxon>
        <taxon>fabids</taxon>
        <taxon>Fabales</taxon>
        <taxon>Fabaceae</taxon>
        <taxon>Papilionoideae</taxon>
        <taxon>50 kb inversion clade</taxon>
        <taxon>NPAAA clade</taxon>
        <taxon>Hologalegina</taxon>
        <taxon>IRL clade</taxon>
        <taxon>Trifolieae</taxon>
        <taxon>Medicago</taxon>
    </lineage>
</organism>
<dbReference type="AlphaFoldDB" id="G7JAI4"/>
<reference evidence="3" key="3">
    <citation type="submission" date="2015-04" db="UniProtKB">
        <authorList>
            <consortium name="EnsemblPlants"/>
        </authorList>
    </citation>
    <scope>IDENTIFICATION</scope>
    <source>
        <strain evidence="3">cv. Jemalong A17</strain>
    </source>
</reference>
<name>G7JAI4_MEDTR</name>
<keyword evidence="4" id="KW-1185">Reference proteome</keyword>